<evidence type="ECO:0000313" key="1">
    <source>
        <dbReference type="EMBL" id="KAK2954790.1"/>
    </source>
</evidence>
<reference evidence="1 2" key="1">
    <citation type="journal article" date="2022" name="bioRxiv">
        <title>Genomics of Preaxostyla Flagellates Illuminates Evolutionary Transitions and the Path Towards Mitochondrial Loss.</title>
        <authorList>
            <person name="Novak L.V.F."/>
            <person name="Treitli S.C."/>
            <person name="Pyrih J."/>
            <person name="Halakuc P."/>
            <person name="Pipaliya S.V."/>
            <person name="Vacek V."/>
            <person name="Brzon O."/>
            <person name="Soukal P."/>
            <person name="Eme L."/>
            <person name="Dacks J.B."/>
            <person name="Karnkowska A."/>
            <person name="Elias M."/>
            <person name="Hampl V."/>
        </authorList>
    </citation>
    <scope>NUCLEOTIDE SEQUENCE [LARGE SCALE GENOMIC DNA]</scope>
    <source>
        <strain evidence="1">NAU3</strain>
        <tissue evidence="1">Gut</tissue>
    </source>
</reference>
<keyword evidence="2" id="KW-1185">Reference proteome</keyword>
<dbReference type="EMBL" id="JARBJD010000074">
    <property type="protein sequence ID" value="KAK2954790.1"/>
    <property type="molecule type" value="Genomic_DNA"/>
</dbReference>
<accession>A0ABQ9XTJ5</accession>
<proteinExistence type="predicted"/>
<evidence type="ECO:0000313" key="2">
    <source>
        <dbReference type="Proteomes" id="UP001281761"/>
    </source>
</evidence>
<dbReference type="SUPFAM" id="SSF48371">
    <property type="entry name" value="ARM repeat"/>
    <property type="match status" value="1"/>
</dbReference>
<organism evidence="1 2">
    <name type="scientific">Blattamonas nauphoetae</name>
    <dbReference type="NCBI Taxonomy" id="2049346"/>
    <lineage>
        <taxon>Eukaryota</taxon>
        <taxon>Metamonada</taxon>
        <taxon>Preaxostyla</taxon>
        <taxon>Oxymonadida</taxon>
        <taxon>Blattamonas</taxon>
    </lineage>
</organism>
<sequence length="357" mass="39964">MTLLPRVVYSPLTPFPTPPPTGGQFLEDIPLGDIDPDQDLDFEEPDTFPLFMKIVDRVNDRSSLSRRDIAKISDKLIDLQPNDLIERVLINSSFSERQANEDVIKQYLEGILVLLSSGYDDLIATTLFLLNRMASFSDPPIGLKLLSFRTMELVLETIKPNSMPFSVLIHNKILSVITSFVSIVSSNRLSILSSSDPNAITFARNQIFNCCLKPSSAFISFYFQHSTFSATDTTCLPLLTFLGTIMTISPFHAETLEFVLSQQIPLVLVRCLTESEKNSRIHQLLVDAHQTIDTALTDSVECGNNRKKLFRELTVEGMTDDVERRLQTFHDKYYSSLVEKSCLCMLGMAGSNSGSVS</sequence>
<name>A0ABQ9XTJ5_9EUKA</name>
<dbReference type="Proteomes" id="UP001281761">
    <property type="component" value="Unassembled WGS sequence"/>
</dbReference>
<dbReference type="InterPro" id="IPR016024">
    <property type="entry name" value="ARM-type_fold"/>
</dbReference>
<gene>
    <name evidence="1" type="ORF">BLNAU_10275</name>
</gene>
<protein>
    <submittedName>
        <fullName evidence="1">Uncharacterized protein</fullName>
    </submittedName>
</protein>
<comment type="caution">
    <text evidence="1">The sequence shown here is derived from an EMBL/GenBank/DDBJ whole genome shotgun (WGS) entry which is preliminary data.</text>
</comment>